<sequence length="151" mass="17103">MEQICPAVYKGKINTEHPTQMPGASLAYHLGPDGDTIYYFCFGPSLITKSGRKIRNTLHFVTYNIPTRTYCDHGIIRLGDGRYPFYAQAVEEHDGMIYTVPWIDVPNDGSKRFEEIATAHHRNIAINPNAPVYEINLISFPDPYLKGKSLK</sequence>
<evidence type="ECO:0000313" key="1">
    <source>
        <dbReference type="EMBL" id="OGL47226.1"/>
    </source>
</evidence>
<comment type="caution">
    <text evidence="1">The sequence shown here is derived from an EMBL/GenBank/DDBJ whole genome shotgun (WGS) entry which is preliminary data.</text>
</comment>
<reference evidence="1 2" key="1">
    <citation type="journal article" date="2016" name="Nat. Commun.">
        <title>Thousands of microbial genomes shed light on interconnected biogeochemical processes in an aquifer system.</title>
        <authorList>
            <person name="Anantharaman K."/>
            <person name="Brown C.T."/>
            <person name="Hug L.A."/>
            <person name="Sharon I."/>
            <person name="Castelle C.J."/>
            <person name="Probst A.J."/>
            <person name="Thomas B.C."/>
            <person name="Singh A."/>
            <person name="Wilkins M.J."/>
            <person name="Karaoz U."/>
            <person name="Brodie E.L."/>
            <person name="Williams K.H."/>
            <person name="Hubbard S.S."/>
            <person name="Banfield J.F."/>
        </authorList>
    </citation>
    <scope>NUCLEOTIDE SEQUENCE [LARGE SCALE GENOMIC DNA]</scope>
</reference>
<organism evidence="1 2">
    <name type="scientific">Candidatus Schekmanbacteria bacterium RBG_16_38_10</name>
    <dbReference type="NCBI Taxonomy" id="1817879"/>
    <lineage>
        <taxon>Bacteria</taxon>
        <taxon>Candidatus Schekmaniibacteriota</taxon>
    </lineage>
</organism>
<dbReference type="EMBL" id="MGDE01000051">
    <property type="protein sequence ID" value="OGL47226.1"/>
    <property type="molecule type" value="Genomic_DNA"/>
</dbReference>
<accession>A0A1F7S083</accession>
<protein>
    <submittedName>
        <fullName evidence="1">Uncharacterized protein</fullName>
    </submittedName>
</protein>
<name>A0A1F7S083_9BACT</name>
<dbReference type="Proteomes" id="UP000178797">
    <property type="component" value="Unassembled WGS sequence"/>
</dbReference>
<evidence type="ECO:0000313" key="2">
    <source>
        <dbReference type="Proteomes" id="UP000178797"/>
    </source>
</evidence>
<gene>
    <name evidence="1" type="ORF">A2W05_10630</name>
</gene>
<proteinExistence type="predicted"/>
<dbReference type="AlphaFoldDB" id="A0A1F7S083"/>